<sequence>MRVFNTVQLIGLWLLVPAVALSQRRIVTDAEANASGANQLTFSSADCSRASSLAAADIANHLPFLILQSGFAPQSFAADTVFENSYGVFYREEGCTGSVKECVVLYNQQVFHYLTEKYGRQWLRTVRKDVVGFREWKKAQR</sequence>
<name>A0ABY7PJ24_9BACT</name>
<organism evidence="1 2">
    <name type="scientific">Hymenobacter yonginensis</name>
    <dbReference type="NCBI Taxonomy" id="748197"/>
    <lineage>
        <taxon>Bacteria</taxon>
        <taxon>Pseudomonadati</taxon>
        <taxon>Bacteroidota</taxon>
        <taxon>Cytophagia</taxon>
        <taxon>Cytophagales</taxon>
        <taxon>Hymenobacteraceae</taxon>
        <taxon>Hymenobacter</taxon>
    </lineage>
</organism>
<keyword evidence="2" id="KW-1185">Reference proteome</keyword>
<evidence type="ECO:0000313" key="1">
    <source>
        <dbReference type="EMBL" id="WBO83209.1"/>
    </source>
</evidence>
<reference evidence="1 2" key="1">
    <citation type="journal article" date="2011" name="Int. J. Syst. Evol. Microbiol.">
        <title>Hymenobacter yonginensis sp. nov., isolated from a mesotrophic artificial lake.</title>
        <authorList>
            <person name="Joung Y."/>
            <person name="Cho S.H."/>
            <person name="Kim H."/>
            <person name="Kim S.B."/>
            <person name="Joh K."/>
        </authorList>
    </citation>
    <scope>NUCLEOTIDE SEQUENCE [LARGE SCALE GENOMIC DNA]</scope>
    <source>
        <strain evidence="1 2">KCTC 22745</strain>
    </source>
</reference>
<dbReference type="Proteomes" id="UP001211872">
    <property type="component" value="Chromosome"/>
</dbReference>
<accession>A0ABY7PJ24</accession>
<proteinExistence type="predicted"/>
<evidence type="ECO:0000313" key="2">
    <source>
        <dbReference type="Proteomes" id="UP001211872"/>
    </source>
</evidence>
<dbReference type="RefSeq" id="WP_270125570.1">
    <property type="nucleotide sequence ID" value="NZ_CP115396.1"/>
</dbReference>
<dbReference type="EMBL" id="CP115396">
    <property type="protein sequence ID" value="WBO83209.1"/>
    <property type="molecule type" value="Genomic_DNA"/>
</dbReference>
<protein>
    <submittedName>
        <fullName evidence="1">Uncharacterized protein</fullName>
    </submittedName>
</protein>
<gene>
    <name evidence="1" type="ORF">O9Z63_12550</name>
</gene>